<gene>
    <name evidence="3" type="ORF">OO17_19415</name>
</gene>
<dbReference type="SMART" id="SM00382">
    <property type="entry name" value="AAA"/>
    <property type="match status" value="1"/>
</dbReference>
<comment type="caution">
    <text evidence="3">The sequence shown here is derived from an EMBL/GenBank/DDBJ whole genome shotgun (WGS) entry which is preliminary data.</text>
</comment>
<sequence length="1163" mass="130975">MAEQRVGRYRLTRKIVPGDIKRGIPDLWQAEDQGDLYYAKLWTKGPGDSTAIQALWNREVRGLMRLQGYPGASELFVKLRDLDSDEKYFFAILDGGRRQVLADVLQNRSRYHWLLNLAEVSRRRPLWEGLLRIAEALAILHREGTLHRSLSPSSVFVSPDGQGEFRLSGFEWSLRLAGPDSGASKVLRKSMFSAPELDKPDGEYSTATDWYDFGLTAAELFGVPLKNTKKRAALPALIGNLTNLREAERDILRRLLDENQEQRLVDAEEIEQLLRQIIRDLGTVTSSSGRDLLLAVRLSSDLDIARTIEVVSEGQASAHDPAAQRDWIRKDLRGDVRVIGRTSPSPYYVLKGEKLEYRVRNWSVDSLTTWDVGFCDGIERVPRINSDDQLFSLGQRKLDVQLFPHVRKNIRSARDRSAQWDKVFPVRTQRTELPNNLRTVHEFFRITQQLDTVLTVAQICAVDILEIEKGTNDTTVIVTPVQEPERADLARFLNLDPPPEQIQDWFKLGAEAVSADDEEEPKQDRYSFLDRHTIGSDTSSTTWRFVRAKPNPKGPRYLFRAQGAAAVREGRAYLARNHGGTLAQIRRRHKAIEDMRLFEGLLRLVASPREVTRNNSDALPVAKAVIPLDDSKLAALQQLWRTQPSFAIQGPPGTGKTTLIKAFADRLFNVDSSAQILITAHSHHTVDDVRDKLSKVFADHDNHHRPIVLRLGADDGDGDSSERVTEALLSQLNDSDLARRAPAHLQDRLSSAVEEGGGRSSDADTDVRTMQVLVQDAANLTFSTLNSPDLADLAGRGRRFDWSIIEEAGKAHGFDMATALQESHRLLLIGDHHQLPPFNVRRFTDLLGDPLKVRKAIQAGARFAPGLVDPSLVADDEDRDPFVDRCAEWARMVKLFETIFTRSALGGAEDSPAAILTDQHRMHPHIAELVGKVFYPDEEGGTILHSPPETHERFKGETPYTIPSSSWLPAQRVVWCDVPWERKEEFAEGEVEGLFVSRPEAELVVKVLEQIQPRGEEPCDLQILSPYNGQLDAIRTAIERAYSSGRLPHMFRPPFDLGHGKRTGATVDEFQGSEADIVIVSLVRNNALVPWKSLGFLKEKNRMNVLLSRAKQKLIIVGSWDFFESRCNATTSEYDEHAYIGRMMKEMALAEKAHILSRVRATR</sequence>
<feature type="domain" description="Protein kinase" evidence="2">
    <location>
        <begin position="9"/>
        <end position="278"/>
    </location>
</feature>
<dbReference type="PROSITE" id="PS50011">
    <property type="entry name" value="PROTEIN_KINASE_DOM"/>
    <property type="match status" value="1"/>
</dbReference>
<dbReference type="PATRIC" id="fig|1076.23.peg.4402"/>
<dbReference type="GO" id="GO:0004672">
    <property type="term" value="F:protein kinase activity"/>
    <property type="evidence" value="ECO:0007669"/>
    <property type="project" value="InterPro"/>
</dbReference>
<dbReference type="AlphaFoldDB" id="A0A0D7EK02"/>
<dbReference type="PANTHER" id="PTHR10887:SF495">
    <property type="entry name" value="HELICASE SENATAXIN ISOFORM X1-RELATED"/>
    <property type="match status" value="1"/>
</dbReference>
<dbReference type="SUPFAM" id="SSF56112">
    <property type="entry name" value="Protein kinase-like (PK-like)"/>
    <property type="match status" value="1"/>
</dbReference>
<dbReference type="InterPro" id="IPR011009">
    <property type="entry name" value="Kinase-like_dom_sf"/>
</dbReference>
<keyword evidence="3" id="KW-0067">ATP-binding</keyword>
<dbReference type="CDD" id="cd18808">
    <property type="entry name" value="SF1_C_Upf1"/>
    <property type="match status" value="1"/>
</dbReference>
<dbReference type="GO" id="GO:0004386">
    <property type="term" value="F:helicase activity"/>
    <property type="evidence" value="ECO:0007669"/>
    <property type="project" value="UniProtKB-KW"/>
</dbReference>
<dbReference type="Pfam" id="PF13087">
    <property type="entry name" value="AAA_12"/>
    <property type="match status" value="1"/>
</dbReference>
<dbReference type="InterPro" id="IPR000719">
    <property type="entry name" value="Prot_kinase_dom"/>
</dbReference>
<evidence type="ECO:0000313" key="3">
    <source>
        <dbReference type="EMBL" id="KIZ39787.1"/>
    </source>
</evidence>
<dbReference type="OrthoDB" id="9757917at2"/>
<dbReference type="EMBL" id="JXXE01000397">
    <property type="protein sequence ID" value="KIZ39787.1"/>
    <property type="molecule type" value="Genomic_DNA"/>
</dbReference>
<evidence type="ECO:0000313" key="4">
    <source>
        <dbReference type="Proteomes" id="UP000032515"/>
    </source>
</evidence>
<name>A0A0D7EK02_RHOPL</name>
<proteinExistence type="predicted"/>
<evidence type="ECO:0000256" key="1">
    <source>
        <dbReference type="SAM" id="MobiDB-lite"/>
    </source>
</evidence>
<keyword evidence="3" id="KW-0347">Helicase</keyword>
<dbReference type="SUPFAM" id="SSF52540">
    <property type="entry name" value="P-loop containing nucleoside triphosphate hydrolases"/>
    <property type="match status" value="1"/>
</dbReference>
<keyword evidence="3" id="KW-0378">Hydrolase</keyword>
<dbReference type="PANTHER" id="PTHR10887">
    <property type="entry name" value="DNA2/NAM7 HELICASE FAMILY"/>
    <property type="match status" value="1"/>
</dbReference>
<reference evidence="3 4" key="1">
    <citation type="submission" date="2014-11" db="EMBL/GenBank/DDBJ databases">
        <title>Genomics and ecophysiology of heterotrophic nitrogen fixing bacteria isolated from estuarine surface water.</title>
        <authorList>
            <person name="Bentzon-Tilia M."/>
            <person name="Severin I."/>
            <person name="Hansen L.H."/>
            <person name="Riemann L."/>
        </authorList>
    </citation>
    <scope>NUCLEOTIDE SEQUENCE [LARGE SCALE GENOMIC DNA]</scope>
    <source>
        <strain evidence="3 4">BAL398</strain>
    </source>
</reference>
<dbReference type="Proteomes" id="UP000032515">
    <property type="component" value="Unassembled WGS sequence"/>
</dbReference>
<dbReference type="InterPro" id="IPR041677">
    <property type="entry name" value="DNA2/NAM7_AAA_11"/>
</dbReference>
<dbReference type="InterPro" id="IPR041679">
    <property type="entry name" value="DNA2/NAM7-like_C"/>
</dbReference>
<dbReference type="InterPro" id="IPR003593">
    <property type="entry name" value="AAA+_ATPase"/>
</dbReference>
<dbReference type="InterPro" id="IPR047187">
    <property type="entry name" value="SF1_C_Upf1"/>
</dbReference>
<dbReference type="GO" id="GO:0005524">
    <property type="term" value="F:ATP binding"/>
    <property type="evidence" value="ECO:0007669"/>
    <property type="project" value="InterPro"/>
</dbReference>
<dbReference type="Gene3D" id="1.10.510.10">
    <property type="entry name" value="Transferase(Phosphotransferase) domain 1"/>
    <property type="match status" value="1"/>
</dbReference>
<dbReference type="Gene3D" id="3.40.50.300">
    <property type="entry name" value="P-loop containing nucleotide triphosphate hydrolases"/>
    <property type="match status" value="2"/>
</dbReference>
<dbReference type="Pfam" id="PF13086">
    <property type="entry name" value="AAA_11"/>
    <property type="match status" value="2"/>
</dbReference>
<dbReference type="InterPro" id="IPR045055">
    <property type="entry name" value="DNA2/NAM7-like"/>
</dbReference>
<protein>
    <submittedName>
        <fullName evidence="3">Helicase</fullName>
    </submittedName>
</protein>
<dbReference type="InterPro" id="IPR027417">
    <property type="entry name" value="P-loop_NTPase"/>
</dbReference>
<evidence type="ECO:0000259" key="2">
    <source>
        <dbReference type="PROSITE" id="PS50011"/>
    </source>
</evidence>
<feature type="region of interest" description="Disordered" evidence="1">
    <location>
        <begin position="745"/>
        <end position="764"/>
    </location>
</feature>
<organism evidence="3 4">
    <name type="scientific">Rhodopseudomonas palustris</name>
    <dbReference type="NCBI Taxonomy" id="1076"/>
    <lineage>
        <taxon>Bacteria</taxon>
        <taxon>Pseudomonadati</taxon>
        <taxon>Pseudomonadota</taxon>
        <taxon>Alphaproteobacteria</taxon>
        <taxon>Hyphomicrobiales</taxon>
        <taxon>Nitrobacteraceae</taxon>
        <taxon>Rhodopseudomonas</taxon>
    </lineage>
</organism>
<dbReference type="SMART" id="SM00220">
    <property type="entry name" value="S_TKc"/>
    <property type="match status" value="1"/>
</dbReference>
<accession>A0A0D7EK02</accession>
<keyword evidence="3" id="KW-0547">Nucleotide-binding</keyword>